<keyword evidence="2" id="KW-1185">Reference proteome</keyword>
<evidence type="ECO:0000313" key="2">
    <source>
        <dbReference type="Proteomes" id="UP000660381"/>
    </source>
</evidence>
<proteinExistence type="predicted"/>
<reference evidence="1 2" key="1">
    <citation type="journal article" date="2020" name="ISME J.">
        <title>Comparative genomics reveals insights into cyanobacterial evolution and habitat adaptation.</title>
        <authorList>
            <person name="Chen M.Y."/>
            <person name="Teng W.K."/>
            <person name="Zhao L."/>
            <person name="Hu C.X."/>
            <person name="Zhou Y.K."/>
            <person name="Han B.P."/>
            <person name="Song L.R."/>
            <person name="Shu W.S."/>
        </authorList>
    </citation>
    <scope>NUCLEOTIDE SEQUENCE [LARGE SCALE GENOMIC DNA]</scope>
    <source>
        <strain evidence="1 2">FACHB-362</strain>
    </source>
</reference>
<dbReference type="RefSeq" id="WP_190909253.1">
    <property type="nucleotide sequence ID" value="NZ_JACJTQ010000085.1"/>
</dbReference>
<comment type="caution">
    <text evidence="1">The sequence shown here is derived from an EMBL/GenBank/DDBJ whole genome shotgun (WGS) entry which is preliminary data.</text>
</comment>
<accession>A0ABR8JEQ2</accession>
<name>A0ABR8JEQ2_9NOST</name>
<dbReference type="Proteomes" id="UP000660381">
    <property type="component" value="Unassembled WGS sequence"/>
</dbReference>
<organism evidence="1 2">
    <name type="scientific">Anabaena catenula FACHB-362</name>
    <dbReference type="NCBI Taxonomy" id="2692877"/>
    <lineage>
        <taxon>Bacteria</taxon>
        <taxon>Bacillati</taxon>
        <taxon>Cyanobacteriota</taxon>
        <taxon>Cyanophyceae</taxon>
        <taxon>Nostocales</taxon>
        <taxon>Nostocaceae</taxon>
        <taxon>Anabaena</taxon>
    </lineage>
</organism>
<evidence type="ECO:0000313" key="1">
    <source>
        <dbReference type="EMBL" id="MBD2695161.1"/>
    </source>
</evidence>
<evidence type="ECO:0008006" key="3">
    <source>
        <dbReference type="Google" id="ProtNLM"/>
    </source>
</evidence>
<gene>
    <name evidence="1" type="ORF">H6G68_26120</name>
</gene>
<sequence>MAVLSITRLKLRSYSYLMTFLVQNEQVLKQIRQSEGFIKGKEMATVDLSMWTSTLWASEKLLKAFYLSGSHRQVMPKLNVWTSEAVSGHRESNTLELPSWYEVRDELDSIGHFIKLSHPSLNHQQQIIPVPRVAFIRSINPI</sequence>
<dbReference type="EMBL" id="JACJTQ010000085">
    <property type="protein sequence ID" value="MBD2695161.1"/>
    <property type="molecule type" value="Genomic_DNA"/>
</dbReference>
<protein>
    <recommendedName>
        <fullName evidence="3">GST C-terminal domain-containing protein</fullName>
    </recommendedName>
</protein>